<evidence type="ECO:0000256" key="1">
    <source>
        <dbReference type="SAM" id="Phobius"/>
    </source>
</evidence>
<reference evidence="2" key="1">
    <citation type="submission" date="2019-02" db="EMBL/GenBank/DDBJ databases">
        <authorList>
            <person name="Gruber-Vodicka R. H."/>
            <person name="Seah K. B. B."/>
        </authorList>
    </citation>
    <scope>NUCLEOTIDE SEQUENCE</scope>
    <source>
        <strain evidence="2">BECK_BZ131</strain>
    </source>
</reference>
<accession>A0A450T898</accession>
<protein>
    <submittedName>
        <fullName evidence="2">Uncharacterized protein</fullName>
    </submittedName>
</protein>
<organism evidence="2">
    <name type="scientific">Candidatus Kentrum sp. FW</name>
    <dbReference type="NCBI Taxonomy" id="2126338"/>
    <lineage>
        <taxon>Bacteria</taxon>
        <taxon>Pseudomonadati</taxon>
        <taxon>Pseudomonadota</taxon>
        <taxon>Gammaproteobacteria</taxon>
        <taxon>Candidatus Kentrum</taxon>
    </lineage>
</organism>
<feature type="transmembrane region" description="Helical" evidence="1">
    <location>
        <begin position="82"/>
        <end position="101"/>
    </location>
</feature>
<keyword evidence="1" id="KW-0812">Transmembrane</keyword>
<keyword evidence="1" id="KW-1133">Transmembrane helix</keyword>
<dbReference type="EMBL" id="CAADFE010000003">
    <property type="protein sequence ID" value="VFJ62828.1"/>
    <property type="molecule type" value="Genomic_DNA"/>
</dbReference>
<gene>
    <name evidence="2" type="ORF">BECKFW1821C_GA0114237_100330</name>
</gene>
<evidence type="ECO:0000313" key="2">
    <source>
        <dbReference type="EMBL" id="VFJ62828.1"/>
    </source>
</evidence>
<proteinExistence type="predicted"/>
<sequence>MDSEMICAISAAALFSILLVAIDISHKSSFSRVALLNGPVFLYLAIVVIGNSFSTMLTSTVADDLLTNPLFAATTGEAYANLSPRCFLFAFIGVFGFEIILKQINVTFSDLGVLTIKDWISLAKKAAVARAVKAGVLEHERNVQIVAQRLTDLSEEEINAHVIDSMGQEQLARLDAAADAGNADRKRVKALALAKKDFTVASAIPV</sequence>
<dbReference type="AlphaFoldDB" id="A0A450T898"/>
<keyword evidence="1" id="KW-0472">Membrane</keyword>
<feature type="transmembrane region" description="Helical" evidence="1">
    <location>
        <begin position="6"/>
        <end position="24"/>
    </location>
</feature>
<feature type="transmembrane region" description="Helical" evidence="1">
    <location>
        <begin position="36"/>
        <end position="62"/>
    </location>
</feature>
<name>A0A450T898_9GAMM</name>